<keyword evidence="5" id="KW-1185">Reference proteome</keyword>
<keyword evidence="2" id="KW-0804">Transcription</keyword>
<keyword evidence="1" id="KW-0805">Transcription regulation</keyword>
<dbReference type="AlphaFoldDB" id="A0A6G6WAY9"/>
<evidence type="ECO:0000256" key="2">
    <source>
        <dbReference type="ARBA" id="ARBA00023163"/>
    </source>
</evidence>
<evidence type="ECO:0000256" key="1">
    <source>
        <dbReference type="ARBA" id="ARBA00023015"/>
    </source>
</evidence>
<dbReference type="GO" id="GO:0043565">
    <property type="term" value="F:sequence-specific DNA binding"/>
    <property type="evidence" value="ECO:0007669"/>
    <property type="project" value="InterPro"/>
</dbReference>
<evidence type="ECO:0000259" key="3">
    <source>
        <dbReference type="PROSITE" id="PS01124"/>
    </source>
</evidence>
<protein>
    <submittedName>
        <fullName evidence="4">AraC family transcriptional regulator</fullName>
    </submittedName>
</protein>
<dbReference type="SUPFAM" id="SSF46689">
    <property type="entry name" value="Homeodomain-like"/>
    <property type="match status" value="1"/>
</dbReference>
<dbReference type="InterPro" id="IPR018060">
    <property type="entry name" value="HTH_AraC"/>
</dbReference>
<dbReference type="Proteomes" id="UP000502996">
    <property type="component" value="Chromosome"/>
</dbReference>
<dbReference type="Gene3D" id="1.10.10.60">
    <property type="entry name" value="Homeodomain-like"/>
    <property type="match status" value="1"/>
</dbReference>
<dbReference type="KEGG" id="nano:G5V58_06115"/>
<dbReference type="RefSeq" id="WP_165229854.1">
    <property type="nucleotide sequence ID" value="NZ_CP049257.1"/>
</dbReference>
<dbReference type="PROSITE" id="PS01124">
    <property type="entry name" value="HTH_ARAC_FAMILY_2"/>
    <property type="match status" value="1"/>
</dbReference>
<evidence type="ECO:0000313" key="4">
    <source>
        <dbReference type="EMBL" id="QIG42402.1"/>
    </source>
</evidence>
<dbReference type="PANTHER" id="PTHR47893">
    <property type="entry name" value="REGULATORY PROTEIN PCHR"/>
    <property type="match status" value="1"/>
</dbReference>
<dbReference type="InterPro" id="IPR009057">
    <property type="entry name" value="Homeodomain-like_sf"/>
</dbReference>
<dbReference type="InterPro" id="IPR053142">
    <property type="entry name" value="PchR_regulatory_protein"/>
</dbReference>
<evidence type="ECO:0000313" key="5">
    <source>
        <dbReference type="Proteomes" id="UP000502996"/>
    </source>
</evidence>
<proteinExistence type="predicted"/>
<dbReference type="GO" id="GO:0003700">
    <property type="term" value="F:DNA-binding transcription factor activity"/>
    <property type="evidence" value="ECO:0007669"/>
    <property type="project" value="InterPro"/>
</dbReference>
<dbReference type="EMBL" id="CP049257">
    <property type="protein sequence ID" value="QIG42402.1"/>
    <property type="molecule type" value="Genomic_DNA"/>
</dbReference>
<dbReference type="PANTHER" id="PTHR47893:SF1">
    <property type="entry name" value="REGULATORY PROTEIN PCHR"/>
    <property type="match status" value="1"/>
</dbReference>
<feature type="domain" description="HTH araC/xylS-type" evidence="3">
    <location>
        <begin position="12"/>
        <end position="113"/>
    </location>
</feature>
<dbReference type="SMART" id="SM00342">
    <property type="entry name" value="HTH_ARAC"/>
    <property type="match status" value="1"/>
</dbReference>
<name>A0A6G6WAY9_9ACTN</name>
<sequence>MSGRAGVQASIRRAVELMQDAPAEPWTTVRLAAEVHLSPRALRAGFRRDLATPPMTFLRELRLRRAREILRAADRDATTVRAVALGVGMVHLGRFAGAYREAFGEMPSDTLRRPHPERRVVTGRGW</sequence>
<reference evidence="4 5" key="1">
    <citation type="submission" date="2020-02" db="EMBL/GenBank/DDBJ databases">
        <title>Full genome sequence of Nocardioides sp. R-3366.</title>
        <authorList>
            <person name="Im W.-T."/>
        </authorList>
    </citation>
    <scope>NUCLEOTIDE SEQUENCE [LARGE SCALE GENOMIC DNA]</scope>
    <source>
        <strain evidence="4 5">R-3366</strain>
    </source>
</reference>
<accession>A0A6G6WAY9</accession>
<organism evidence="4 5">
    <name type="scientific">Nocardioides anomalus</name>
    <dbReference type="NCBI Taxonomy" id="2712223"/>
    <lineage>
        <taxon>Bacteria</taxon>
        <taxon>Bacillati</taxon>
        <taxon>Actinomycetota</taxon>
        <taxon>Actinomycetes</taxon>
        <taxon>Propionibacteriales</taxon>
        <taxon>Nocardioidaceae</taxon>
        <taxon>Nocardioides</taxon>
    </lineage>
</organism>
<dbReference type="Pfam" id="PF12833">
    <property type="entry name" value="HTH_18"/>
    <property type="match status" value="1"/>
</dbReference>
<gene>
    <name evidence="4" type="ORF">G5V58_06115</name>
</gene>